<dbReference type="EMBL" id="SZPX01000001">
    <property type="protein sequence ID" value="TKI70989.1"/>
    <property type="molecule type" value="Genomic_DNA"/>
</dbReference>
<dbReference type="Proteomes" id="UP000309561">
    <property type="component" value="Unassembled WGS sequence"/>
</dbReference>
<name>A0A4U2Z9N6_9BACT</name>
<proteinExistence type="predicted"/>
<dbReference type="AlphaFoldDB" id="A0A4U2Z9N6"/>
<protein>
    <submittedName>
        <fullName evidence="1">Uncharacterized protein</fullName>
    </submittedName>
</protein>
<evidence type="ECO:0000313" key="2">
    <source>
        <dbReference type="Proteomes" id="UP000309561"/>
    </source>
</evidence>
<comment type="caution">
    <text evidence="1">The sequence shown here is derived from an EMBL/GenBank/DDBJ whole genome shotgun (WGS) entry which is preliminary data.</text>
</comment>
<dbReference type="RefSeq" id="WP_137011374.1">
    <property type="nucleotide sequence ID" value="NZ_SZPX01000001.1"/>
</dbReference>
<gene>
    <name evidence="1" type="ORF">FCU45_00960</name>
</gene>
<evidence type="ECO:0000313" key="1">
    <source>
        <dbReference type="EMBL" id="TKI70989.1"/>
    </source>
</evidence>
<sequence length="76" mass="8859">MKEEEILGDTVEFLDEELKKALNEISNIAAKVYEKKMDAYEGFLETEKYNKIVVEIGNKLKEKGIDITKIEEYQDI</sequence>
<organism evidence="1 2">
    <name type="scientific">Sulfurimonas crateris</name>
    <dbReference type="NCBI Taxonomy" id="2574727"/>
    <lineage>
        <taxon>Bacteria</taxon>
        <taxon>Pseudomonadati</taxon>
        <taxon>Campylobacterota</taxon>
        <taxon>Epsilonproteobacteria</taxon>
        <taxon>Campylobacterales</taxon>
        <taxon>Sulfurimonadaceae</taxon>
        <taxon>Sulfurimonas</taxon>
    </lineage>
</organism>
<reference evidence="1 2" key="1">
    <citation type="submission" date="2019-04" db="EMBL/GenBank/DDBJ databases">
        <title>Sulfurimonas crateris sp. nov. a facultative anaerobic sulfur-oxidizing chemolithautotrophic bacterium isolated from a terrestrial mud vulcano.</title>
        <authorList>
            <person name="Ratnikova N.M."/>
            <person name="Slobodkin A.I."/>
            <person name="Merkel A.Y."/>
            <person name="Novikov A."/>
            <person name="Bonch-Osmolovskaya E.A."/>
            <person name="Slobodkina G.B."/>
        </authorList>
    </citation>
    <scope>NUCLEOTIDE SEQUENCE [LARGE SCALE GENOMIC DNA]</scope>
    <source>
        <strain evidence="1 2">SN118</strain>
    </source>
</reference>
<dbReference type="OrthoDB" id="5334971at2"/>
<accession>A0A4U2Z9N6</accession>
<keyword evidence="2" id="KW-1185">Reference proteome</keyword>